<dbReference type="Proteomes" id="UP000826195">
    <property type="component" value="Unassembled WGS sequence"/>
</dbReference>
<reference evidence="2 3" key="1">
    <citation type="journal article" date="2021" name="J. Hered.">
        <title>A chromosome-level genome assembly of the parasitoid wasp, Cotesia glomerata (Hymenoptera: Braconidae).</title>
        <authorList>
            <person name="Pinto B.J."/>
            <person name="Weis J.J."/>
            <person name="Gamble T."/>
            <person name="Ode P.J."/>
            <person name="Paul R."/>
            <person name="Zaspel J.M."/>
        </authorList>
    </citation>
    <scope>NUCLEOTIDE SEQUENCE [LARGE SCALE GENOMIC DNA]</scope>
    <source>
        <strain evidence="2">CgM1</strain>
    </source>
</reference>
<evidence type="ECO:0000313" key="3">
    <source>
        <dbReference type="Proteomes" id="UP000826195"/>
    </source>
</evidence>
<comment type="caution">
    <text evidence="2">The sequence shown here is derived from an EMBL/GenBank/DDBJ whole genome shotgun (WGS) entry which is preliminary data.</text>
</comment>
<gene>
    <name evidence="2" type="ORF">KQX54_019293</name>
</gene>
<proteinExistence type="predicted"/>
<feature type="region of interest" description="Disordered" evidence="1">
    <location>
        <begin position="68"/>
        <end position="102"/>
    </location>
</feature>
<evidence type="ECO:0000256" key="1">
    <source>
        <dbReference type="SAM" id="MobiDB-lite"/>
    </source>
</evidence>
<dbReference type="AlphaFoldDB" id="A0AAV7J0Q8"/>
<feature type="compositionally biased region" description="Polar residues" evidence="1">
    <location>
        <begin position="93"/>
        <end position="102"/>
    </location>
</feature>
<dbReference type="EMBL" id="JAHXZJ010000374">
    <property type="protein sequence ID" value="KAH0561760.1"/>
    <property type="molecule type" value="Genomic_DNA"/>
</dbReference>
<sequence>MDPKLNFWANVAIARDKLNSLLTRLWIGGFCRPMALRYYLNAENLNSGGSGMKRQVAIYVHHRLGDALRVEGPPPSTTKRAPIRGDSPREEATLNTTHEGNL</sequence>
<name>A0AAV7J0Q8_COTGL</name>
<accession>A0AAV7J0Q8</accession>
<protein>
    <submittedName>
        <fullName evidence="2">Uncharacterized protein</fullName>
    </submittedName>
</protein>
<organism evidence="2 3">
    <name type="scientific">Cotesia glomerata</name>
    <name type="common">Lepidopteran parasitic wasp</name>
    <name type="synonym">Apanteles glomeratus</name>
    <dbReference type="NCBI Taxonomy" id="32391"/>
    <lineage>
        <taxon>Eukaryota</taxon>
        <taxon>Metazoa</taxon>
        <taxon>Ecdysozoa</taxon>
        <taxon>Arthropoda</taxon>
        <taxon>Hexapoda</taxon>
        <taxon>Insecta</taxon>
        <taxon>Pterygota</taxon>
        <taxon>Neoptera</taxon>
        <taxon>Endopterygota</taxon>
        <taxon>Hymenoptera</taxon>
        <taxon>Apocrita</taxon>
        <taxon>Ichneumonoidea</taxon>
        <taxon>Braconidae</taxon>
        <taxon>Microgastrinae</taxon>
        <taxon>Cotesia</taxon>
    </lineage>
</organism>
<evidence type="ECO:0000313" key="2">
    <source>
        <dbReference type="EMBL" id="KAH0561760.1"/>
    </source>
</evidence>
<keyword evidence="3" id="KW-1185">Reference proteome</keyword>